<dbReference type="InterPro" id="IPR012340">
    <property type="entry name" value="NA-bd_OB-fold"/>
</dbReference>
<protein>
    <recommendedName>
        <fullName evidence="3">CSD domain-containing protein</fullName>
    </recommendedName>
</protein>
<accession>A0A0D3KBQ4</accession>
<feature type="compositionally biased region" description="Gly residues" evidence="2">
    <location>
        <begin position="44"/>
        <end position="56"/>
    </location>
</feature>
<dbReference type="InterPro" id="IPR011129">
    <property type="entry name" value="CSD"/>
</dbReference>
<dbReference type="HOGENOM" id="CLU_1423931_0_0_1"/>
<dbReference type="GeneID" id="17278460"/>
<dbReference type="Pfam" id="PF00313">
    <property type="entry name" value="CSD"/>
    <property type="match status" value="1"/>
</dbReference>
<dbReference type="InterPro" id="IPR019844">
    <property type="entry name" value="CSD_CS"/>
</dbReference>
<evidence type="ECO:0000256" key="1">
    <source>
        <dbReference type="ARBA" id="ARBA00022553"/>
    </source>
</evidence>
<dbReference type="EnsemblProtists" id="EOD33189">
    <property type="protein sequence ID" value="EOD33189"/>
    <property type="gene ID" value="EMIHUDRAFT_202416"/>
</dbReference>
<dbReference type="InterPro" id="IPR052069">
    <property type="entry name" value="Ca-reg_mRNA-binding_domain"/>
</dbReference>
<reference evidence="4" key="2">
    <citation type="submission" date="2024-10" db="UniProtKB">
        <authorList>
            <consortium name="EnsemblProtists"/>
        </authorList>
    </citation>
    <scope>IDENTIFICATION</scope>
</reference>
<proteinExistence type="predicted"/>
<feature type="region of interest" description="Disordered" evidence="2">
    <location>
        <begin position="1"/>
        <end position="60"/>
    </location>
</feature>
<keyword evidence="1" id="KW-0597">Phosphoprotein</keyword>
<sequence>MDGNGDDDRGRLDREAGDAAAEERSRSRSPPRGPPADEPAETDGGNGGTDAEGHGFGFIKPDDGSDDIFCHLSAIRDGNMLREGDSVRFEKQYDASKGKDRALNVYGGVEGEDLRDKRGGGGGFTGQPRPGKSVGTAMRWNLDKGYGFIKQARTWWVVQTERPLTRPRACVQDDGGEDLFVHMSEVKDGQV</sequence>
<dbReference type="PROSITE" id="PS51857">
    <property type="entry name" value="CSD_2"/>
    <property type="match status" value="1"/>
</dbReference>
<dbReference type="RefSeq" id="XP_005785618.1">
    <property type="nucleotide sequence ID" value="XM_005785561.1"/>
</dbReference>
<dbReference type="AlphaFoldDB" id="A0A0D3KBQ4"/>
<dbReference type="PROSITE" id="PS00352">
    <property type="entry name" value="CSD_1"/>
    <property type="match status" value="1"/>
</dbReference>
<dbReference type="InterPro" id="IPR002059">
    <property type="entry name" value="CSP_DNA-bd"/>
</dbReference>
<dbReference type="Proteomes" id="UP000013827">
    <property type="component" value="Unassembled WGS sequence"/>
</dbReference>
<evidence type="ECO:0000259" key="3">
    <source>
        <dbReference type="PROSITE" id="PS51857"/>
    </source>
</evidence>
<dbReference type="STRING" id="2903.R1FIP9"/>
<evidence type="ECO:0000256" key="2">
    <source>
        <dbReference type="SAM" id="MobiDB-lite"/>
    </source>
</evidence>
<dbReference type="SMART" id="SM00357">
    <property type="entry name" value="CSP"/>
    <property type="match status" value="1"/>
</dbReference>
<name>A0A0D3KBQ4_EMIH1</name>
<feature type="domain" description="CSD" evidence="3">
    <location>
        <begin position="45"/>
        <end position="107"/>
    </location>
</feature>
<evidence type="ECO:0000313" key="4">
    <source>
        <dbReference type="EnsemblProtists" id="EOD33189"/>
    </source>
</evidence>
<dbReference type="KEGG" id="ehx:EMIHUDRAFT_202416"/>
<dbReference type="PaxDb" id="2903-EOD33189"/>
<dbReference type="GO" id="GO:0005737">
    <property type="term" value="C:cytoplasm"/>
    <property type="evidence" value="ECO:0007669"/>
    <property type="project" value="TreeGrafter"/>
</dbReference>
<feature type="compositionally biased region" description="Basic and acidic residues" evidence="2">
    <location>
        <begin position="1"/>
        <end position="26"/>
    </location>
</feature>
<evidence type="ECO:0000313" key="5">
    <source>
        <dbReference type="Proteomes" id="UP000013827"/>
    </source>
</evidence>
<keyword evidence="5" id="KW-1185">Reference proteome</keyword>
<dbReference type="PANTHER" id="PTHR12962:SF1">
    <property type="entry name" value="COLD SHOCK DOMAIN-CONTAINING PROTEIN CG9705"/>
    <property type="match status" value="1"/>
</dbReference>
<organism evidence="4 5">
    <name type="scientific">Emiliania huxleyi (strain CCMP1516)</name>
    <dbReference type="NCBI Taxonomy" id="280463"/>
    <lineage>
        <taxon>Eukaryota</taxon>
        <taxon>Haptista</taxon>
        <taxon>Haptophyta</taxon>
        <taxon>Prymnesiophyceae</taxon>
        <taxon>Isochrysidales</taxon>
        <taxon>Noelaerhabdaceae</taxon>
        <taxon>Emiliania</taxon>
    </lineage>
</organism>
<dbReference type="GO" id="GO:0003730">
    <property type="term" value="F:mRNA 3'-UTR binding"/>
    <property type="evidence" value="ECO:0007669"/>
    <property type="project" value="TreeGrafter"/>
</dbReference>
<dbReference type="SUPFAM" id="SSF50249">
    <property type="entry name" value="Nucleic acid-binding proteins"/>
    <property type="match status" value="1"/>
</dbReference>
<dbReference type="PANTHER" id="PTHR12962">
    <property type="entry name" value="CALCIUM-REGULATED HEAT STABLE PROTEIN CRHSP-24-RELATED"/>
    <property type="match status" value="1"/>
</dbReference>
<reference evidence="5" key="1">
    <citation type="journal article" date="2013" name="Nature">
        <title>Pan genome of the phytoplankton Emiliania underpins its global distribution.</title>
        <authorList>
            <person name="Read B.A."/>
            <person name="Kegel J."/>
            <person name="Klute M.J."/>
            <person name="Kuo A."/>
            <person name="Lefebvre S.C."/>
            <person name="Maumus F."/>
            <person name="Mayer C."/>
            <person name="Miller J."/>
            <person name="Monier A."/>
            <person name="Salamov A."/>
            <person name="Young J."/>
            <person name="Aguilar M."/>
            <person name="Claverie J.M."/>
            <person name="Frickenhaus S."/>
            <person name="Gonzalez K."/>
            <person name="Herman E.K."/>
            <person name="Lin Y.C."/>
            <person name="Napier J."/>
            <person name="Ogata H."/>
            <person name="Sarno A.F."/>
            <person name="Shmutz J."/>
            <person name="Schroeder D."/>
            <person name="de Vargas C."/>
            <person name="Verret F."/>
            <person name="von Dassow P."/>
            <person name="Valentin K."/>
            <person name="Van de Peer Y."/>
            <person name="Wheeler G."/>
            <person name="Dacks J.B."/>
            <person name="Delwiche C.F."/>
            <person name="Dyhrman S.T."/>
            <person name="Glockner G."/>
            <person name="John U."/>
            <person name="Richards T."/>
            <person name="Worden A.Z."/>
            <person name="Zhang X."/>
            <person name="Grigoriev I.V."/>
            <person name="Allen A.E."/>
            <person name="Bidle K."/>
            <person name="Borodovsky M."/>
            <person name="Bowler C."/>
            <person name="Brownlee C."/>
            <person name="Cock J.M."/>
            <person name="Elias M."/>
            <person name="Gladyshev V.N."/>
            <person name="Groth M."/>
            <person name="Guda C."/>
            <person name="Hadaegh A."/>
            <person name="Iglesias-Rodriguez M.D."/>
            <person name="Jenkins J."/>
            <person name="Jones B.M."/>
            <person name="Lawson T."/>
            <person name="Leese F."/>
            <person name="Lindquist E."/>
            <person name="Lobanov A."/>
            <person name="Lomsadze A."/>
            <person name="Malik S.B."/>
            <person name="Marsh M.E."/>
            <person name="Mackinder L."/>
            <person name="Mock T."/>
            <person name="Mueller-Roeber B."/>
            <person name="Pagarete A."/>
            <person name="Parker M."/>
            <person name="Probert I."/>
            <person name="Quesneville H."/>
            <person name="Raines C."/>
            <person name="Rensing S.A."/>
            <person name="Riano-Pachon D.M."/>
            <person name="Richier S."/>
            <person name="Rokitta S."/>
            <person name="Shiraiwa Y."/>
            <person name="Soanes D.M."/>
            <person name="van der Giezen M."/>
            <person name="Wahlund T.M."/>
            <person name="Williams B."/>
            <person name="Wilson W."/>
            <person name="Wolfe G."/>
            <person name="Wurch L.L."/>
        </authorList>
    </citation>
    <scope>NUCLEOTIDE SEQUENCE</scope>
</reference>
<dbReference type="GO" id="GO:0043488">
    <property type="term" value="P:regulation of mRNA stability"/>
    <property type="evidence" value="ECO:0007669"/>
    <property type="project" value="TreeGrafter"/>
</dbReference>
<dbReference type="eggNOG" id="ENOG502S8XB">
    <property type="taxonomic scope" value="Eukaryota"/>
</dbReference>
<dbReference type="Gene3D" id="2.40.50.140">
    <property type="entry name" value="Nucleic acid-binding proteins"/>
    <property type="match status" value="2"/>
</dbReference>